<evidence type="ECO:0000313" key="1">
    <source>
        <dbReference type="EMBL" id="MFC3180465.1"/>
    </source>
</evidence>
<dbReference type="RefSeq" id="WP_380072089.1">
    <property type="nucleotide sequence ID" value="NZ_JBHRTO010000001.1"/>
</dbReference>
<comment type="caution">
    <text evidence="1">The sequence shown here is derived from an EMBL/GenBank/DDBJ whole genome shotgun (WGS) entry which is preliminary data.</text>
</comment>
<gene>
    <name evidence="1" type="ORF">ACFOGH_05655</name>
</gene>
<reference evidence="2" key="1">
    <citation type="journal article" date="2019" name="Int. J. Syst. Evol. Microbiol.">
        <title>The Global Catalogue of Microorganisms (GCM) 10K type strain sequencing project: providing services to taxonomists for standard genome sequencing and annotation.</title>
        <authorList>
            <consortium name="The Broad Institute Genomics Platform"/>
            <consortium name="The Broad Institute Genome Sequencing Center for Infectious Disease"/>
            <person name="Wu L."/>
            <person name="Ma J."/>
        </authorList>
    </citation>
    <scope>NUCLEOTIDE SEQUENCE [LARGE SCALE GENOMIC DNA]</scope>
    <source>
        <strain evidence="2">KCTC 52039</strain>
    </source>
</reference>
<sequence>MSTGLRLDTSAFTSALQALASRDVGVAVAWALNDTADEVLDHIQDRMKVVFDRPTRFTQNAFMVVKAQANRPEAVVQERPLVGSRHYLKVEESGGQRPQSGFERLLSRSLAYEGVIQSIIPADNARLDAYGNWSAGERNQVLSGLMAQRDGAANTTAASKKRNGKRATYFIPKRGLSPDIYKRTASGQIGVVAHISAKVPVYQQRLGFFDTAAEVWQQKLPGHLARTIGQMLNKRFGANG</sequence>
<proteinExistence type="predicted"/>
<dbReference type="EMBL" id="JBHRTO010000001">
    <property type="protein sequence ID" value="MFC3180465.1"/>
    <property type="molecule type" value="Genomic_DNA"/>
</dbReference>
<keyword evidence="2" id="KW-1185">Reference proteome</keyword>
<protein>
    <recommendedName>
        <fullName evidence="3">HK97 gp10 family phage protein</fullName>
    </recommendedName>
</protein>
<name>A0ABV7IYD5_9RHOB</name>
<accession>A0ABV7IYD5</accession>
<organism evidence="1 2">
    <name type="scientific">Cypionkella sinensis</name>
    <dbReference type="NCBI Taxonomy" id="1756043"/>
    <lineage>
        <taxon>Bacteria</taxon>
        <taxon>Pseudomonadati</taxon>
        <taxon>Pseudomonadota</taxon>
        <taxon>Alphaproteobacteria</taxon>
        <taxon>Rhodobacterales</taxon>
        <taxon>Paracoccaceae</taxon>
        <taxon>Cypionkella</taxon>
    </lineage>
</organism>
<evidence type="ECO:0008006" key="3">
    <source>
        <dbReference type="Google" id="ProtNLM"/>
    </source>
</evidence>
<dbReference type="Proteomes" id="UP001595547">
    <property type="component" value="Unassembled WGS sequence"/>
</dbReference>
<evidence type="ECO:0000313" key="2">
    <source>
        <dbReference type="Proteomes" id="UP001595547"/>
    </source>
</evidence>